<dbReference type="InterPro" id="IPR015590">
    <property type="entry name" value="Aldehyde_DH_dom"/>
</dbReference>
<dbReference type="EC" id="1.2.1.19" evidence="4"/>
<name>A0A438KBG7_VITVI</name>
<dbReference type="PANTHER" id="PTHR43860:SF2">
    <property type="entry name" value="BETAINE ALDEHYDE DEHYDROGENASE-RELATED"/>
    <property type="match status" value="1"/>
</dbReference>
<dbReference type="PANTHER" id="PTHR43860">
    <property type="entry name" value="BETAINE ALDEHYDE DEHYDROGENASE"/>
    <property type="match status" value="1"/>
</dbReference>
<evidence type="ECO:0000259" key="7">
    <source>
        <dbReference type="Pfam" id="PF00171"/>
    </source>
</evidence>
<accession>A0A438KBG7</accession>
<evidence type="ECO:0000256" key="2">
    <source>
        <dbReference type="ARBA" id="ARBA00023027"/>
    </source>
</evidence>
<gene>
    <name evidence="8" type="primary">ALDH10A9_2</name>
    <name evidence="8" type="ORF">CK203_006725</name>
</gene>
<proteinExistence type="inferred from homology"/>
<comment type="caution">
    <text evidence="8">The sequence shown here is derived from an EMBL/GenBank/DDBJ whole genome shotgun (WGS) entry which is preliminary data.</text>
</comment>
<reference evidence="8 9" key="1">
    <citation type="journal article" date="2018" name="PLoS Genet.">
        <title>Population sequencing reveals clonal diversity and ancestral inbreeding in the grapevine cultivar Chardonnay.</title>
        <authorList>
            <person name="Roach M.J."/>
            <person name="Johnson D.L."/>
            <person name="Bohlmann J."/>
            <person name="van Vuuren H.J."/>
            <person name="Jones S.J."/>
            <person name="Pretorius I.S."/>
            <person name="Schmidt S.A."/>
            <person name="Borneman A.R."/>
        </authorList>
    </citation>
    <scope>NUCLEOTIDE SEQUENCE [LARGE SCALE GENOMIC DNA]</scope>
    <source>
        <strain evidence="9">cv. Chardonnay</strain>
        <tissue evidence="8">Leaf</tissue>
    </source>
</reference>
<keyword evidence="3" id="KW-0915">Sodium</keyword>
<dbReference type="Gene3D" id="3.40.605.10">
    <property type="entry name" value="Aldehyde Dehydrogenase, Chain A, domain 1"/>
    <property type="match status" value="1"/>
</dbReference>
<dbReference type="Proteomes" id="UP000288805">
    <property type="component" value="Unassembled WGS sequence"/>
</dbReference>
<dbReference type="EMBL" id="QGNW01000011">
    <property type="protein sequence ID" value="RVX18556.1"/>
    <property type="molecule type" value="Genomic_DNA"/>
</dbReference>
<dbReference type="SUPFAM" id="SSF53720">
    <property type="entry name" value="ALDH-like"/>
    <property type="match status" value="1"/>
</dbReference>
<evidence type="ECO:0000256" key="4">
    <source>
        <dbReference type="ARBA" id="ARBA00039138"/>
    </source>
</evidence>
<sequence length="124" mass="13963">MPTSTELQGYHYYQGRIQRDIPAATGENVELAVDAARRAFARNKEANWLTRLVLFVLSARFSWGSPIDGRQDAGKNLKIRERKSELAKLEAIDSGKPLDETTWDIDDVASCFEYFADHAEALDA</sequence>
<dbReference type="GO" id="GO:0110095">
    <property type="term" value="P:cellular detoxification of aldehyde"/>
    <property type="evidence" value="ECO:0007669"/>
    <property type="project" value="UniProtKB-ARBA"/>
</dbReference>
<dbReference type="Pfam" id="PF00171">
    <property type="entry name" value="Aldedh"/>
    <property type="match status" value="1"/>
</dbReference>
<comment type="catalytic activity">
    <reaction evidence="6">
        <text>4-aminobutanal + NAD(+) + H2O = 4-aminobutanoate + NADH + 2 H(+)</text>
        <dbReference type="Rhea" id="RHEA:19105"/>
        <dbReference type="ChEBI" id="CHEBI:15377"/>
        <dbReference type="ChEBI" id="CHEBI:15378"/>
        <dbReference type="ChEBI" id="CHEBI:57540"/>
        <dbReference type="ChEBI" id="CHEBI:57945"/>
        <dbReference type="ChEBI" id="CHEBI:58264"/>
        <dbReference type="ChEBI" id="CHEBI:59888"/>
        <dbReference type="EC" id="1.2.1.19"/>
    </reaction>
    <physiologicalReaction direction="left-to-right" evidence="6">
        <dbReference type="Rhea" id="RHEA:19106"/>
    </physiologicalReaction>
</comment>
<evidence type="ECO:0000313" key="8">
    <source>
        <dbReference type="EMBL" id="RVX18556.1"/>
    </source>
</evidence>
<dbReference type="InterPro" id="IPR016162">
    <property type="entry name" value="Ald_DH_N"/>
</dbReference>
<dbReference type="AlphaFoldDB" id="A0A438KBG7"/>
<comment type="similarity">
    <text evidence="1">Belongs to the aldehyde dehydrogenase family.</text>
</comment>
<dbReference type="InterPro" id="IPR016161">
    <property type="entry name" value="Ald_DH/histidinol_DH"/>
</dbReference>
<evidence type="ECO:0000313" key="9">
    <source>
        <dbReference type="Proteomes" id="UP000288805"/>
    </source>
</evidence>
<feature type="domain" description="Aldehyde dehydrogenase" evidence="7">
    <location>
        <begin position="79"/>
        <end position="123"/>
    </location>
</feature>
<evidence type="ECO:0000256" key="5">
    <source>
        <dbReference type="ARBA" id="ARBA00047421"/>
    </source>
</evidence>
<evidence type="ECO:0000256" key="1">
    <source>
        <dbReference type="ARBA" id="ARBA00009986"/>
    </source>
</evidence>
<evidence type="ECO:0000256" key="3">
    <source>
        <dbReference type="ARBA" id="ARBA00023053"/>
    </source>
</evidence>
<keyword evidence="2" id="KW-0520">NAD</keyword>
<comment type="catalytic activity">
    <reaction evidence="5">
        <text>3-aminopropanal + NAD(+) + H2O = beta-alanine + NADH + 2 H(+)</text>
        <dbReference type="Rhea" id="RHEA:30695"/>
        <dbReference type="ChEBI" id="CHEBI:15377"/>
        <dbReference type="ChEBI" id="CHEBI:15378"/>
        <dbReference type="ChEBI" id="CHEBI:57540"/>
        <dbReference type="ChEBI" id="CHEBI:57945"/>
        <dbReference type="ChEBI" id="CHEBI:57966"/>
        <dbReference type="ChEBI" id="CHEBI:58374"/>
    </reaction>
    <physiologicalReaction direction="left-to-right" evidence="5">
        <dbReference type="Rhea" id="RHEA:30696"/>
    </physiologicalReaction>
</comment>
<evidence type="ECO:0000256" key="6">
    <source>
        <dbReference type="ARBA" id="ARBA00049215"/>
    </source>
</evidence>
<dbReference type="GO" id="GO:0019145">
    <property type="term" value="F:aminobutyraldehyde dehydrogenase (NAD+) activity"/>
    <property type="evidence" value="ECO:0007669"/>
    <property type="project" value="UniProtKB-EC"/>
</dbReference>
<organism evidence="8 9">
    <name type="scientific">Vitis vinifera</name>
    <name type="common">Grape</name>
    <dbReference type="NCBI Taxonomy" id="29760"/>
    <lineage>
        <taxon>Eukaryota</taxon>
        <taxon>Viridiplantae</taxon>
        <taxon>Streptophyta</taxon>
        <taxon>Embryophyta</taxon>
        <taxon>Tracheophyta</taxon>
        <taxon>Spermatophyta</taxon>
        <taxon>Magnoliopsida</taxon>
        <taxon>eudicotyledons</taxon>
        <taxon>Gunneridae</taxon>
        <taxon>Pentapetalae</taxon>
        <taxon>rosids</taxon>
        <taxon>Vitales</taxon>
        <taxon>Vitaceae</taxon>
        <taxon>Viteae</taxon>
        <taxon>Vitis</taxon>
    </lineage>
</organism>
<protein>
    <recommendedName>
        <fullName evidence="4">aminobutyraldehyde dehydrogenase</fullName>
        <ecNumber evidence="4">1.2.1.19</ecNumber>
    </recommendedName>
</protein>